<dbReference type="Proteomes" id="UP000887576">
    <property type="component" value="Unplaced"/>
</dbReference>
<reference evidence="2" key="1">
    <citation type="submission" date="2022-11" db="UniProtKB">
        <authorList>
            <consortium name="WormBaseParasite"/>
        </authorList>
    </citation>
    <scope>IDENTIFICATION</scope>
</reference>
<dbReference type="WBParaSite" id="JU765_v2.g7616.t1">
    <property type="protein sequence ID" value="JU765_v2.g7616.t1"/>
    <property type="gene ID" value="JU765_v2.g7616"/>
</dbReference>
<evidence type="ECO:0000313" key="2">
    <source>
        <dbReference type="WBParaSite" id="JU765_v2.g7616.t1"/>
    </source>
</evidence>
<name>A0AC34RK57_9BILA</name>
<proteinExistence type="predicted"/>
<sequence>MEFEPPSTILFPAAFHANMSLSTAAAQALSQMLEPDAKSMLNAISGRLNEIDLKLSLILDLLNKQQNSGLMDCAPAVSVAESLIPAVNTSQSLANQLVAAVNSASLLNSPPPTSIFNDPTLASRLLAACQERPDLQSALSALSGQMPKLEPKLEPDTNALIWAAVNNSAQTSPTDQSELMAAMMAAANASHAIMHQTIPSPSTHQPPEDRQKIAGSADSKAFSDDVVDENEEDEEFDFEDEGDSPTATTSKQSAQSELSPPATDVESSFPEGAVKRAAEKAARSFQSTQPKVFAWQILRESITDDELKNIQISLRTFHGETAAHLLSRQLPKIRLVVEMTMRYFKWDALADEAQLAKAKLLLSHLKNNAKVRNWTLREGRPNRSRRSEFGDKGRDKEGCRHGRNTKWRHVVEAICRPSRTQWTGVSRHFANCDRNCSTLNAKDSRRQQYFSVTTKEFQTRIFIYRVHNYSIRTSNISCDPPLSLPFSFSVITRTVIPFFKCKFLLCLPDLKCLLIPNIFALPPLNLSKQPQVLNRCNI</sequence>
<accession>A0AC34RK57</accession>
<protein>
    <submittedName>
        <fullName evidence="2">Uncharacterized protein</fullName>
    </submittedName>
</protein>
<evidence type="ECO:0000313" key="1">
    <source>
        <dbReference type="Proteomes" id="UP000887576"/>
    </source>
</evidence>
<organism evidence="1 2">
    <name type="scientific">Panagrolaimus sp. JU765</name>
    <dbReference type="NCBI Taxonomy" id="591449"/>
    <lineage>
        <taxon>Eukaryota</taxon>
        <taxon>Metazoa</taxon>
        <taxon>Ecdysozoa</taxon>
        <taxon>Nematoda</taxon>
        <taxon>Chromadorea</taxon>
        <taxon>Rhabditida</taxon>
        <taxon>Tylenchina</taxon>
        <taxon>Panagrolaimomorpha</taxon>
        <taxon>Panagrolaimoidea</taxon>
        <taxon>Panagrolaimidae</taxon>
        <taxon>Panagrolaimus</taxon>
    </lineage>
</organism>